<organism evidence="1 2">
    <name type="scientific">Rheinheimera tilapiae</name>
    <dbReference type="NCBI Taxonomy" id="875043"/>
    <lineage>
        <taxon>Bacteria</taxon>
        <taxon>Pseudomonadati</taxon>
        <taxon>Pseudomonadota</taxon>
        <taxon>Gammaproteobacteria</taxon>
        <taxon>Chromatiales</taxon>
        <taxon>Chromatiaceae</taxon>
        <taxon>Rheinheimera</taxon>
    </lineage>
</organism>
<dbReference type="SUPFAM" id="SSF160419">
    <property type="entry name" value="YdfO-like"/>
    <property type="match status" value="1"/>
</dbReference>
<accession>A0ABV6B8W5</accession>
<dbReference type="InterPro" id="IPR009833">
    <property type="entry name" value="DUF1398"/>
</dbReference>
<dbReference type="InterPro" id="IPR036696">
    <property type="entry name" value="YdfO-like_sf"/>
</dbReference>
<sequence>MTQPLKESCRALIQATFAASNNGTIHFGQVIGQLFSVGVEAYQVDYRAGRATYYLPSGETVDLDFAKPEQGIADTFSTDALRAAIRGAQQGTVMYPEFKLLSQQAGCIGYTVWIAGRHVSYFGRRGEVHIERFPD</sequence>
<dbReference type="EMBL" id="JBHLXP010000001">
    <property type="protein sequence ID" value="MFC0047306.1"/>
    <property type="molecule type" value="Genomic_DNA"/>
</dbReference>
<protein>
    <submittedName>
        <fullName evidence="1">DUF1398 domain-containing protein</fullName>
    </submittedName>
</protein>
<keyword evidence="2" id="KW-1185">Reference proteome</keyword>
<comment type="caution">
    <text evidence="1">The sequence shown here is derived from an EMBL/GenBank/DDBJ whole genome shotgun (WGS) entry which is preliminary data.</text>
</comment>
<gene>
    <name evidence="1" type="ORF">ACFFJP_03250</name>
</gene>
<dbReference type="RefSeq" id="WP_377240475.1">
    <property type="nucleotide sequence ID" value="NZ_JBHLXP010000001.1"/>
</dbReference>
<dbReference type="Proteomes" id="UP001589813">
    <property type="component" value="Unassembled WGS sequence"/>
</dbReference>
<name>A0ABV6B8W5_9GAMM</name>
<dbReference type="Pfam" id="PF07166">
    <property type="entry name" value="DUF1398"/>
    <property type="match status" value="1"/>
</dbReference>
<evidence type="ECO:0000313" key="1">
    <source>
        <dbReference type="EMBL" id="MFC0047306.1"/>
    </source>
</evidence>
<evidence type="ECO:0000313" key="2">
    <source>
        <dbReference type="Proteomes" id="UP001589813"/>
    </source>
</evidence>
<reference evidence="1 2" key="1">
    <citation type="submission" date="2024-09" db="EMBL/GenBank/DDBJ databases">
        <authorList>
            <person name="Sun Q."/>
            <person name="Mori K."/>
        </authorList>
    </citation>
    <scope>NUCLEOTIDE SEQUENCE [LARGE SCALE GENOMIC DNA]</scope>
    <source>
        <strain evidence="1 2">KCTC 23315</strain>
    </source>
</reference>
<proteinExistence type="predicted"/>
<dbReference type="Gene3D" id="3.30.1810.10">
    <property type="entry name" value="YdfO-like"/>
    <property type="match status" value="1"/>
</dbReference>